<dbReference type="InterPro" id="IPR016032">
    <property type="entry name" value="Sig_transdc_resp-reg_C-effctor"/>
</dbReference>
<name>A0A5J6V4N6_9MICO</name>
<dbReference type="InterPro" id="IPR001867">
    <property type="entry name" value="OmpR/PhoB-type_DNA-bd"/>
</dbReference>
<proteinExistence type="inferred from homology"/>
<evidence type="ECO:0000313" key="8">
    <source>
        <dbReference type="Proteomes" id="UP000326546"/>
    </source>
</evidence>
<organism evidence="7 8">
    <name type="scientific">Ornithinimicrobium pratense</name>
    <dbReference type="NCBI Taxonomy" id="2593973"/>
    <lineage>
        <taxon>Bacteria</taxon>
        <taxon>Bacillati</taxon>
        <taxon>Actinomycetota</taxon>
        <taxon>Actinomycetes</taxon>
        <taxon>Micrococcales</taxon>
        <taxon>Ornithinimicrobiaceae</taxon>
        <taxon>Ornithinimicrobium</taxon>
    </lineage>
</organism>
<gene>
    <name evidence="7" type="ORF">FY030_04610</name>
</gene>
<keyword evidence="3" id="KW-0238">DNA-binding</keyword>
<dbReference type="SMART" id="SM00862">
    <property type="entry name" value="Trans_reg_C"/>
    <property type="match status" value="1"/>
</dbReference>
<comment type="similarity">
    <text evidence="1">Belongs to the AfsR/DnrI/RedD regulatory family.</text>
</comment>
<accession>A0A5J6V4N6</accession>
<evidence type="ECO:0000256" key="1">
    <source>
        <dbReference type="ARBA" id="ARBA00005820"/>
    </source>
</evidence>
<evidence type="ECO:0000313" key="7">
    <source>
        <dbReference type="EMBL" id="QFG68091.1"/>
    </source>
</evidence>
<keyword evidence="4" id="KW-0804">Transcription</keyword>
<feature type="domain" description="OmpR/PhoB-type" evidence="5">
    <location>
        <begin position="17"/>
        <end position="93"/>
    </location>
</feature>
<dbReference type="Pfam" id="PF03704">
    <property type="entry name" value="BTAD"/>
    <property type="match status" value="1"/>
</dbReference>
<dbReference type="InterPro" id="IPR005158">
    <property type="entry name" value="BTAD"/>
</dbReference>
<sequence>MKAVVAVLGSTTLVVDGAAVTLPARPRAVLTALAVTSPDVLAPARLADALWRGNPPRSAANAIQVYVSAIRKGAHEAGWVGDFVLHRDDGYLLDPEVLVDLDQLQGAVTEAQRLLDRRDPVGAEQLLAGRTNLDPARVLADLPAEFGPSVRHAGQALLERARLLRLRTLIWSGRGEEALPTLLGLCDEHPERGDAVELAALAYYASSRPAEALELLRRHSDHLRHAFGLDPGEWLHVLQGRILSNDLTLLPDVDLSTTVVCPHTPANAVWDAAVCARAVGGMLAGGATSEDMPPCLPRSVTQLGEWPFLLELVAGVKEHQGNVAAPVANETLTTQLKSPRTY</sequence>
<dbReference type="Gene3D" id="1.10.10.10">
    <property type="entry name" value="Winged helix-like DNA-binding domain superfamily/Winged helix DNA-binding domain"/>
    <property type="match status" value="1"/>
</dbReference>
<dbReference type="EMBL" id="CP044427">
    <property type="protein sequence ID" value="QFG68091.1"/>
    <property type="molecule type" value="Genomic_DNA"/>
</dbReference>
<dbReference type="PANTHER" id="PTHR35807">
    <property type="entry name" value="TRANSCRIPTIONAL REGULATOR REDD-RELATED"/>
    <property type="match status" value="1"/>
</dbReference>
<dbReference type="PANTHER" id="PTHR35807:SF1">
    <property type="entry name" value="TRANSCRIPTIONAL REGULATOR REDD"/>
    <property type="match status" value="1"/>
</dbReference>
<evidence type="ECO:0008006" key="9">
    <source>
        <dbReference type="Google" id="ProtNLM"/>
    </source>
</evidence>
<dbReference type="GO" id="GO:0003677">
    <property type="term" value="F:DNA binding"/>
    <property type="evidence" value="ECO:0007669"/>
    <property type="project" value="UniProtKB-KW"/>
</dbReference>
<keyword evidence="8" id="KW-1185">Reference proteome</keyword>
<dbReference type="Gene3D" id="1.25.40.10">
    <property type="entry name" value="Tetratricopeptide repeat domain"/>
    <property type="match status" value="1"/>
</dbReference>
<feature type="domain" description="Bacterial transcriptional activator" evidence="6">
    <location>
        <begin position="99"/>
        <end position="243"/>
    </location>
</feature>
<reference evidence="7 8" key="1">
    <citation type="submission" date="2019-09" db="EMBL/GenBank/DDBJ databases">
        <title>Serinicoccus pratensis sp. nov., isolated from meadow soil.</title>
        <authorList>
            <person name="Zhang W."/>
        </authorList>
    </citation>
    <scope>NUCLEOTIDE SEQUENCE [LARGE SCALE GENOMIC DNA]</scope>
    <source>
        <strain evidence="7 8">W204</strain>
    </source>
</reference>
<keyword evidence="2" id="KW-0805">Transcription regulation</keyword>
<dbReference type="SMART" id="SM01043">
    <property type="entry name" value="BTAD"/>
    <property type="match status" value="1"/>
</dbReference>
<evidence type="ECO:0000259" key="6">
    <source>
        <dbReference type="SMART" id="SM01043"/>
    </source>
</evidence>
<evidence type="ECO:0000256" key="4">
    <source>
        <dbReference type="ARBA" id="ARBA00023163"/>
    </source>
</evidence>
<dbReference type="OrthoDB" id="134712at2"/>
<dbReference type="GO" id="GO:0006355">
    <property type="term" value="P:regulation of DNA-templated transcription"/>
    <property type="evidence" value="ECO:0007669"/>
    <property type="project" value="InterPro"/>
</dbReference>
<dbReference type="InterPro" id="IPR011990">
    <property type="entry name" value="TPR-like_helical_dom_sf"/>
</dbReference>
<evidence type="ECO:0000256" key="2">
    <source>
        <dbReference type="ARBA" id="ARBA00023015"/>
    </source>
</evidence>
<dbReference type="AlphaFoldDB" id="A0A5J6V4N6"/>
<dbReference type="SUPFAM" id="SSF46894">
    <property type="entry name" value="C-terminal effector domain of the bipartite response regulators"/>
    <property type="match status" value="1"/>
</dbReference>
<dbReference type="GO" id="GO:0000160">
    <property type="term" value="P:phosphorelay signal transduction system"/>
    <property type="evidence" value="ECO:0007669"/>
    <property type="project" value="InterPro"/>
</dbReference>
<dbReference type="InterPro" id="IPR051677">
    <property type="entry name" value="AfsR-DnrI-RedD_regulator"/>
</dbReference>
<dbReference type="Proteomes" id="UP000326546">
    <property type="component" value="Chromosome"/>
</dbReference>
<evidence type="ECO:0000256" key="3">
    <source>
        <dbReference type="ARBA" id="ARBA00023125"/>
    </source>
</evidence>
<dbReference type="RefSeq" id="WP_158060481.1">
    <property type="nucleotide sequence ID" value="NZ_CP044427.1"/>
</dbReference>
<dbReference type="SUPFAM" id="SSF48452">
    <property type="entry name" value="TPR-like"/>
    <property type="match status" value="1"/>
</dbReference>
<protein>
    <recommendedName>
        <fullName evidence="9">OmpR/PhoB-type domain-containing protein</fullName>
    </recommendedName>
</protein>
<dbReference type="KEGG" id="serw:FY030_04610"/>
<dbReference type="InterPro" id="IPR036388">
    <property type="entry name" value="WH-like_DNA-bd_sf"/>
</dbReference>
<evidence type="ECO:0000259" key="5">
    <source>
        <dbReference type="SMART" id="SM00862"/>
    </source>
</evidence>